<dbReference type="Pfam" id="PF07727">
    <property type="entry name" value="RVT_2"/>
    <property type="match status" value="1"/>
</dbReference>
<dbReference type="AlphaFoldDB" id="A5AZK9"/>
<dbReference type="InterPro" id="IPR012337">
    <property type="entry name" value="RNaseH-like_sf"/>
</dbReference>
<dbReference type="Pfam" id="PF22936">
    <property type="entry name" value="Pol_BBD"/>
    <property type="match status" value="1"/>
</dbReference>
<feature type="domain" description="Integrase catalytic" evidence="4">
    <location>
        <begin position="1"/>
        <end position="159"/>
    </location>
</feature>
<dbReference type="PROSITE" id="PS50994">
    <property type="entry name" value="INTEGRASE"/>
    <property type="match status" value="2"/>
</dbReference>
<gene>
    <name evidence="5" type="ORF">VITISV_003938</name>
</gene>
<dbReference type="InterPro" id="IPR013103">
    <property type="entry name" value="RVT_2"/>
</dbReference>
<dbReference type="Pfam" id="PF13976">
    <property type="entry name" value="gag_pre-integrs"/>
    <property type="match status" value="1"/>
</dbReference>
<reference evidence="5" key="1">
    <citation type="journal article" date="2007" name="PLoS ONE">
        <title>The first genome sequence of an elite grapevine cultivar (Pinot noir Vitis vinifera L.): coping with a highly heterozygous genome.</title>
        <authorList>
            <person name="Velasco R."/>
            <person name="Zharkikh A."/>
            <person name="Troggio M."/>
            <person name="Cartwright D.A."/>
            <person name="Cestaro A."/>
            <person name="Pruss D."/>
            <person name="Pindo M."/>
            <person name="FitzGerald L.M."/>
            <person name="Vezzulli S."/>
            <person name="Reid J."/>
            <person name="Malacarne G."/>
            <person name="Iliev D."/>
            <person name="Coppola G."/>
            <person name="Wardell B."/>
            <person name="Micheletti D."/>
            <person name="Macalma T."/>
            <person name="Facci M."/>
            <person name="Mitchell J.T."/>
            <person name="Perazzolli M."/>
            <person name="Eldredge G."/>
            <person name="Gatto P."/>
            <person name="Oyzerski R."/>
            <person name="Moretto M."/>
            <person name="Gutin N."/>
            <person name="Stefanini M."/>
            <person name="Chen Y."/>
            <person name="Segala C."/>
            <person name="Davenport C."/>
            <person name="Dematte L."/>
            <person name="Mraz A."/>
            <person name="Battilana J."/>
            <person name="Stormo K."/>
            <person name="Costa F."/>
            <person name="Tao Q."/>
            <person name="Si-Ammour A."/>
            <person name="Harkins T."/>
            <person name="Lackey A."/>
            <person name="Perbost C."/>
            <person name="Taillon B."/>
            <person name="Stella A."/>
            <person name="Solovyev V."/>
            <person name="Fawcett J.A."/>
            <person name="Sterck L."/>
            <person name="Vandepoele K."/>
            <person name="Grando S.M."/>
            <person name="Toppo S."/>
            <person name="Moser C."/>
            <person name="Lanchbury J."/>
            <person name="Bogden R."/>
            <person name="Skolnick M."/>
            <person name="Sgaramella V."/>
            <person name="Bhatnagar S.K."/>
            <person name="Fontana P."/>
            <person name="Gutin A."/>
            <person name="Van de Peer Y."/>
            <person name="Salamini F."/>
            <person name="Viola R."/>
        </authorList>
    </citation>
    <scope>NUCLEOTIDE SEQUENCE</scope>
</reference>
<evidence type="ECO:0000256" key="3">
    <source>
        <dbReference type="ARBA" id="ARBA00022801"/>
    </source>
</evidence>
<sequence>MDLIGLMRIESKGGKRYILIIVDDFSRYSYISFLREKSKTIEQLKVLGTRIQVEKGNQIMRIRNNKGREFNNIEIYLFCESKGIKHEYSTPRTPQQNGVAKRKNGVLQEMARVMINLHETFMQFWAEAINTACYTTNRVFLSLDNPTLQITTEKLNGKKFLEWSHFEKLFLRIKKKMGYILGMIKAPKTTNPLFELWDSENSMIMSWLLNSIQPEIGKPFLFLSTAKDIWDAVVKAYSKKGNATRIFELKGAIHETKQQGLNVLSYFNKLKILWEELDVHQHWEIESPRDAAKLVEIPERERIFEFLAGLRPYTQSSKPAAAGTENSPFTKDQLELLYKLLGKTEVTLSTSCAFAQSGITEPVMHMKSVLKNVPWIVNSGASDHMTQESKLFNSYIPCSGKHKVLVANGLNIPVHGKWSIVINKHITLDSVLHVPEMSTNLLSISKLMKSQNYSVTFFSNRCVFQDLIIGKIIGNAEKREDLYYLIAQDWKNKAYQVKGSPTRELEIRLQHERLGHLNFASLKIMYPDLFKGSELSFLKCEICEPAKSHRVPYPLRNNRCDLLFPFIHTNIWGPSMVTGIFQKFYKMISVKFDAKVKVIRSDNGGEYFSGSLNMFLMDNGIIHESSCIDTPEQNGAAERKNRHLLEVAQLLLFARNVPKIHWADVVLAAAYLINQMPSIILANKAPLESLKGFFPIEYFPSSIPPKVFDSIAFVHIPTRSRSKLESRALKCLFVTILPLRKKYKTFVANLSNETIPRNVEEALKDPKWKEAINKEIKVLRKNNTWGKRYKAHLVAKGYTQSYGIDYQETFAPVAKINSIRVLLSLAPNNEWPLQQLDVKNVFLHGNLEEEVCMEAPLDFENYFSVGKVCKLKKSLYGLKQSLRAWFERFSRLIIQFGFKQRQAYVVGLVNQVMHALMNCHMEAMTHILRYLKHTPGKGLIFEKHNHYRVEAYIVANWGSSLTDKRSTSGYYTLVVLGFVEPSFV</sequence>
<dbReference type="InterPro" id="IPR036397">
    <property type="entry name" value="RNaseH_sf"/>
</dbReference>
<dbReference type="GO" id="GO:0015074">
    <property type="term" value="P:DNA integration"/>
    <property type="evidence" value="ECO:0007669"/>
    <property type="project" value="InterPro"/>
</dbReference>
<dbReference type="PANTHER" id="PTHR42648:SF21">
    <property type="entry name" value="CYSTEINE-RICH RLK (RECEPTOR-LIKE PROTEIN KINASE) 8"/>
    <property type="match status" value="1"/>
</dbReference>
<dbReference type="InterPro" id="IPR029472">
    <property type="entry name" value="Copia-like_N"/>
</dbReference>
<dbReference type="GO" id="GO:0006508">
    <property type="term" value="P:proteolysis"/>
    <property type="evidence" value="ECO:0007669"/>
    <property type="project" value="UniProtKB-KW"/>
</dbReference>
<dbReference type="InterPro" id="IPR001584">
    <property type="entry name" value="Integrase_cat-core"/>
</dbReference>
<accession>A5AZK9</accession>
<dbReference type="InterPro" id="IPR039537">
    <property type="entry name" value="Retrotran_Ty1/copia-like"/>
</dbReference>
<evidence type="ECO:0000256" key="1">
    <source>
        <dbReference type="ARBA" id="ARBA00022670"/>
    </source>
</evidence>
<dbReference type="InterPro" id="IPR025724">
    <property type="entry name" value="GAG-pre-integrase_dom"/>
</dbReference>
<keyword evidence="1" id="KW-0645">Protease</keyword>
<dbReference type="Pfam" id="PF00665">
    <property type="entry name" value="rve"/>
    <property type="match status" value="1"/>
</dbReference>
<keyword evidence="3" id="KW-0378">Hydrolase</keyword>
<dbReference type="Pfam" id="PF14244">
    <property type="entry name" value="Retrotran_gag_3"/>
    <property type="match status" value="1"/>
</dbReference>
<feature type="domain" description="Integrase catalytic" evidence="4">
    <location>
        <begin position="580"/>
        <end position="694"/>
    </location>
</feature>
<dbReference type="GO" id="GO:0046872">
    <property type="term" value="F:metal ion binding"/>
    <property type="evidence" value="ECO:0007669"/>
    <property type="project" value="UniProtKB-KW"/>
</dbReference>
<dbReference type="GO" id="GO:0008233">
    <property type="term" value="F:peptidase activity"/>
    <property type="evidence" value="ECO:0007669"/>
    <property type="project" value="UniProtKB-KW"/>
</dbReference>
<dbReference type="Gene3D" id="3.30.420.10">
    <property type="entry name" value="Ribonuclease H-like superfamily/Ribonuclease H"/>
    <property type="match status" value="2"/>
</dbReference>
<dbReference type="GO" id="GO:0003676">
    <property type="term" value="F:nucleic acid binding"/>
    <property type="evidence" value="ECO:0007669"/>
    <property type="project" value="InterPro"/>
</dbReference>
<protein>
    <recommendedName>
        <fullName evidence="4">Integrase catalytic domain-containing protein</fullName>
    </recommendedName>
</protein>
<dbReference type="InterPro" id="IPR054722">
    <property type="entry name" value="PolX-like_BBD"/>
</dbReference>
<dbReference type="PANTHER" id="PTHR42648">
    <property type="entry name" value="TRANSPOSASE, PUTATIVE-RELATED"/>
    <property type="match status" value="1"/>
</dbReference>
<evidence type="ECO:0000313" key="5">
    <source>
        <dbReference type="EMBL" id="CAN71862.1"/>
    </source>
</evidence>
<dbReference type="Pfam" id="PF14223">
    <property type="entry name" value="Retrotran_gag_2"/>
    <property type="match status" value="1"/>
</dbReference>
<evidence type="ECO:0000259" key="4">
    <source>
        <dbReference type="PROSITE" id="PS50994"/>
    </source>
</evidence>
<proteinExistence type="predicted"/>
<organism evidence="5">
    <name type="scientific">Vitis vinifera</name>
    <name type="common">Grape</name>
    <dbReference type="NCBI Taxonomy" id="29760"/>
    <lineage>
        <taxon>Eukaryota</taxon>
        <taxon>Viridiplantae</taxon>
        <taxon>Streptophyta</taxon>
        <taxon>Embryophyta</taxon>
        <taxon>Tracheophyta</taxon>
        <taxon>Spermatophyta</taxon>
        <taxon>Magnoliopsida</taxon>
        <taxon>eudicotyledons</taxon>
        <taxon>Gunneridae</taxon>
        <taxon>Pentapetalae</taxon>
        <taxon>rosids</taxon>
        <taxon>Vitales</taxon>
        <taxon>Vitaceae</taxon>
        <taxon>Viteae</taxon>
        <taxon>Vitis</taxon>
    </lineage>
</organism>
<dbReference type="SUPFAM" id="SSF53098">
    <property type="entry name" value="Ribonuclease H-like"/>
    <property type="match status" value="2"/>
</dbReference>
<evidence type="ECO:0000256" key="2">
    <source>
        <dbReference type="ARBA" id="ARBA00022723"/>
    </source>
</evidence>
<name>A5AZK9_VITVI</name>
<keyword evidence="2" id="KW-0479">Metal-binding</keyword>
<dbReference type="EMBL" id="AM441445">
    <property type="protein sequence ID" value="CAN71862.1"/>
    <property type="molecule type" value="Genomic_DNA"/>
</dbReference>